<sequence>MILPHIEISKDRELTTIFALRNNFHDKIWNLTHSNDTVISRESFNGIGQEYFENLVTEIFQSYRNQFITEKHLLNTTKNDELLWTFSNSVFFATAVVSTIGYGNLVPATIHGRIGCIMFALLGIPLLLVTIADIGKFLSEFLSFLYRTYRAFKRKTFLVRKQTRRFSRFRDHSTSESETGSSPTKAGSVNLNDIDDDNNQERTDELRIPVVMVLLVLVAYTAIGGFLFQAWEGWSYFEAFYFCFITMATIGFGDIVPTEKVYTIFTMMYIIFGLSLATMCIDLAGTEYINKIHYLGKKMDDAKGAVLSGLEVGENLFKHNGVGLIKTAGGKFLHIRLSNKQLEELMLNPEKHRDILREPLSAAVQRLADEHNIKILPDDIAESEGYILSNRDANKPHRKRLAVTNQYMISRTLVPGKIPNSPLLPFVLKESNI</sequence>
<organism evidence="1 2">
    <name type="scientific">Panagrolaimus sp. ES5</name>
    <dbReference type="NCBI Taxonomy" id="591445"/>
    <lineage>
        <taxon>Eukaryota</taxon>
        <taxon>Metazoa</taxon>
        <taxon>Ecdysozoa</taxon>
        <taxon>Nematoda</taxon>
        <taxon>Chromadorea</taxon>
        <taxon>Rhabditida</taxon>
        <taxon>Tylenchina</taxon>
        <taxon>Panagrolaimomorpha</taxon>
        <taxon>Panagrolaimoidea</taxon>
        <taxon>Panagrolaimidae</taxon>
        <taxon>Panagrolaimus</taxon>
    </lineage>
</organism>
<dbReference type="Proteomes" id="UP000887579">
    <property type="component" value="Unplaced"/>
</dbReference>
<dbReference type="WBParaSite" id="ES5_v2.g10205.t1">
    <property type="protein sequence ID" value="ES5_v2.g10205.t1"/>
    <property type="gene ID" value="ES5_v2.g10205"/>
</dbReference>
<evidence type="ECO:0000313" key="1">
    <source>
        <dbReference type="Proteomes" id="UP000887579"/>
    </source>
</evidence>
<evidence type="ECO:0000313" key="2">
    <source>
        <dbReference type="WBParaSite" id="ES5_v2.g10205.t1"/>
    </source>
</evidence>
<accession>A0AC34EZR1</accession>
<name>A0AC34EZR1_9BILA</name>
<protein>
    <submittedName>
        <fullName evidence="2">Potassium channel domain-containing protein</fullName>
    </submittedName>
</protein>
<proteinExistence type="predicted"/>
<reference evidence="2" key="1">
    <citation type="submission" date="2022-11" db="UniProtKB">
        <authorList>
            <consortium name="WormBaseParasite"/>
        </authorList>
    </citation>
    <scope>IDENTIFICATION</scope>
</reference>